<evidence type="ECO:0000256" key="1">
    <source>
        <dbReference type="SAM" id="MobiDB-lite"/>
    </source>
</evidence>
<reference evidence="2" key="1">
    <citation type="submission" date="2020-08" db="EMBL/GenBank/DDBJ databases">
        <title>Genome sequencing and assembly of the red palm weevil Rhynchophorus ferrugineus.</title>
        <authorList>
            <person name="Dias G.B."/>
            <person name="Bergman C.M."/>
            <person name="Manee M."/>
        </authorList>
    </citation>
    <scope>NUCLEOTIDE SEQUENCE</scope>
    <source>
        <strain evidence="2">AA-2017</strain>
        <tissue evidence="2">Whole larva</tissue>
    </source>
</reference>
<dbReference type="AlphaFoldDB" id="A0A834I3S4"/>
<evidence type="ECO:0000313" key="2">
    <source>
        <dbReference type="EMBL" id="KAF7271863.1"/>
    </source>
</evidence>
<accession>A0A834I3S4</accession>
<feature type="region of interest" description="Disordered" evidence="1">
    <location>
        <begin position="71"/>
        <end position="116"/>
    </location>
</feature>
<sequence length="116" mass="12816">MTELDLNSLWKPQFAIFAFPRSVVSGGFRADLLTNSYDKRLVNANRQSKGTGGICVARDLQTLLFLSSGAMTGREQSTAPRRFDHRARTPSRTLPVPSSPAPRFVSDKVTNLGENF</sequence>
<comment type="caution">
    <text evidence="2">The sequence shown here is derived from an EMBL/GenBank/DDBJ whole genome shotgun (WGS) entry which is preliminary data.</text>
</comment>
<name>A0A834I3S4_RHYFE</name>
<protein>
    <submittedName>
        <fullName evidence="2">Uncharacterized protein</fullName>
    </submittedName>
</protein>
<proteinExistence type="predicted"/>
<gene>
    <name evidence="2" type="ORF">GWI33_015340</name>
</gene>
<keyword evidence="3" id="KW-1185">Reference proteome</keyword>
<dbReference type="Proteomes" id="UP000625711">
    <property type="component" value="Unassembled WGS sequence"/>
</dbReference>
<organism evidence="2 3">
    <name type="scientific">Rhynchophorus ferrugineus</name>
    <name type="common">Red palm weevil</name>
    <name type="synonym">Curculio ferrugineus</name>
    <dbReference type="NCBI Taxonomy" id="354439"/>
    <lineage>
        <taxon>Eukaryota</taxon>
        <taxon>Metazoa</taxon>
        <taxon>Ecdysozoa</taxon>
        <taxon>Arthropoda</taxon>
        <taxon>Hexapoda</taxon>
        <taxon>Insecta</taxon>
        <taxon>Pterygota</taxon>
        <taxon>Neoptera</taxon>
        <taxon>Endopterygota</taxon>
        <taxon>Coleoptera</taxon>
        <taxon>Polyphaga</taxon>
        <taxon>Cucujiformia</taxon>
        <taxon>Curculionidae</taxon>
        <taxon>Dryophthorinae</taxon>
        <taxon>Rhynchophorus</taxon>
    </lineage>
</organism>
<dbReference type="EMBL" id="JAACXV010013888">
    <property type="protein sequence ID" value="KAF7271863.1"/>
    <property type="molecule type" value="Genomic_DNA"/>
</dbReference>
<evidence type="ECO:0000313" key="3">
    <source>
        <dbReference type="Proteomes" id="UP000625711"/>
    </source>
</evidence>